<proteinExistence type="predicted"/>
<protein>
    <submittedName>
        <fullName evidence="1">Uncharacterized protein</fullName>
    </submittedName>
</protein>
<feature type="non-terminal residue" evidence="1">
    <location>
        <position position="1"/>
    </location>
</feature>
<organism evidence="1">
    <name type="scientific">Arion vulgaris</name>
    <dbReference type="NCBI Taxonomy" id="1028688"/>
    <lineage>
        <taxon>Eukaryota</taxon>
        <taxon>Metazoa</taxon>
        <taxon>Spiralia</taxon>
        <taxon>Lophotrochozoa</taxon>
        <taxon>Mollusca</taxon>
        <taxon>Gastropoda</taxon>
        <taxon>Heterobranchia</taxon>
        <taxon>Euthyneura</taxon>
        <taxon>Panpulmonata</taxon>
        <taxon>Eupulmonata</taxon>
        <taxon>Stylommatophora</taxon>
        <taxon>Helicina</taxon>
        <taxon>Arionoidea</taxon>
        <taxon>Arionidae</taxon>
        <taxon>Arion</taxon>
    </lineage>
</organism>
<gene>
    <name evidence="1" type="primary">ORF190485</name>
</gene>
<feature type="non-terminal residue" evidence="1">
    <location>
        <position position="100"/>
    </location>
</feature>
<dbReference type="EMBL" id="HACG01045975">
    <property type="protein sequence ID" value="CEK92840.1"/>
    <property type="molecule type" value="Transcribed_RNA"/>
</dbReference>
<reference evidence="1" key="1">
    <citation type="submission" date="2014-12" db="EMBL/GenBank/DDBJ databases">
        <title>Insight into the proteome of Arion vulgaris.</title>
        <authorList>
            <person name="Aradska J."/>
            <person name="Bulat T."/>
            <person name="Smidak R."/>
            <person name="Sarate P."/>
            <person name="Gangsoo J."/>
            <person name="Sialana F."/>
            <person name="Bilban M."/>
            <person name="Lubec G."/>
        </authorList>
    </citation>
    <scope>NUCLEOTIDE SEQUENCE</scope>
    <source>
        <tissue evidence="1">Skin</tissue>
    </source>
</reference>
<dbReference type="AlphaFoldDB" id="A0A0B7BL37"/>
<accession>A0A0B7BL37</accession>
<evidence type="ECO:0000313" key="1">
    <source>
        <dbReference type="EMBL" id="CEK92840.1"/>
    </source>
</evidence>
<sequence length="100" mass="11304">TLDRQGQSITNTCTCYDCLCPHLAILIKPQNMFCKIFPSTSSLEMDAILSSHHYSQNYTVSENVMNGGSFRTTAKIEGRRDRERNFLDILISWHGKASTS</sequence>
<name>A0A0B7BL37_9EUPU</name>